<dbReference type="GO" id="GO:0010343">
    <property type="term" value="P:singlet oxygen-mediated programmed cell death"/>
    <property type="evidence" value="ECO:0007669"/>
    <property type="project" value="InterPro"/>
</dbReference>
<dbReference type="Pfam" id="PF12014">
    <property type="entry name" value="Cyclin_D1_bind"/>
    <property type="match status" value="1"/>
</dbReference>
<dbReference type="PANTHER" id="PTHR33917">
    <property type="entry name" value="PROTEIN EXECUTER 1, CHLOROPLASTIC"/>
    <property type="match status" value="1"/>
</dbReference>
<sequence>MASISSPTPHNLMSFPNNKIPSHFHPCLKRPNYPYSSPPFPSHSLSRVSGSALCRCHHDPSSSSSSDNSIHWRWDSVLTDVVKSAIKRFDSYFNSNPNHLHTDTGIVEEPQIKDEDWDWDRWRKHFDEIDAQERLVSILKSQLGRAVHTEDYEDAARLKVAIAAAATNDIVGRVMSNLNNAVVEERFQDAAFIRDNACAGLGMVIILEGHLGCGRIDDTLILCDAMPKQLRYLWCILLCNEAVSGLKINLRKSEIVPVGEVRHLEELASFLGVVQDWELESMDSFLEDLYVAKVHQGQEDRRIVGIGDRIHCWIDRWCGDCPLKDVFPDLYACASNRQATIDSILIRSALGSRSDWNVHFVRNFNDWEVEGVASFFELLHSHSSFRKGGDGLRWRLKGNGVFDIRSFYSALRHKQPMTFHWKAIWGDHAPKRVSFFAWSASWGKILTTDNLMRRGYQLAGWCCMRRRDGETINNLMIHCDMAVGLWSFVFWKFGIIWVLLGCVLDLFFGWYNGLGNVHFKIWNMVGWWAGVSKDSNDPLGLIIRITPEHGRYVARSYSPRQLATAAAGVPLFEVFLVNKRGEYKQQAVFLKRRGVFQDSPTVRPKALDATNNLNPLDSTEDKSDLFVVNTEDSEDGDDRDESSDLAEGLSGFQNILRDMIPGVKVKVLKVTAPGKVDRDLISKVIEQIIEEEDEEKDNEIESVEAKDEVNGESDPESDEVNEESDQQSDESELDDDPEIIESEDRNEIAVKFVVGGLAQKLSNSITTKDLLRVPAKLEKKGHLSFSFSIEKNINRQDSGGKEQASVDKSAKLRVQRSIDHVMFDLAKFIGREKIPMKVLKDVGELINLTLIQAQNYQSLSGSTTFNRIEIPTSPDPLNGLYIGAHGLYTSEVINLRRKFGQWQEDGGKKEPSDLEFYEYVEAVKLTGDPYVPAGKVSFRAKVGKTYQLPHKGIIPEEFGVIARYKGQGRLADPGFRNPRWVDGELVILDGKYIKGGPVVGFVYWAPELHFLVFFNRLRLQE</sequence>
<evidence type="ECO:0000259" key="2">
    <source>
        <dbReference type="Pfam" id="PF13966"/>
    </source>
</evidence>
<gene>
    <name evidence="3" type="ORF">FSB_LOCUS49040</name>
</gene>
<protein>
    <recommendedName>
        <fullName evidence="2">Reverse transcriptase zinc-binding domain-containing protein</fullName>
    </recommendedName>
</protein>
<dbReference type="GO" id="GO:0042651">
    <property type="term" value="C:thylakoid membrane"/>
    <property type="evidence" value="ECO:0007669"/>
    <property type="project" value="TreeGrafter"/>
</dbReference>
<dbReference type="AlphaFoldDB" id="A0A2N9I9R9"/>
<dbReference type="Pfam" id="PF13966">
    <property type="entry name" value="zf-RVT"/>
    <property type="match status" value="1"/>
</dbReference>
<evidence type="ECO:0000313" key="3">
    <source>
        <dbReference type="EMBL" id="SPD21158.1"/>
    </source>
</evidence>
<proteinExistence type="predicted"/>
<organism evidence="3">
    <name type="scientific">Fagus sylvatica</name>
    <name type="common">Beechnut</name>
    <dbReference type="NCBI Taxonomy" id="28930"/>
    <lineage>
        <taxon>Eukaryota</taxon>
        <taxon>Viridiplantae</taxon>
        <taxon>Streptophyta</taxon>
        <taxon>Embryophyta</taxon>
        <taxon>Tracheophyta</taxon>
        <taxon>Spermatophyta</taxon>
        <taxon>Magnoliopsida</taxon>
        <taxon>eudicotyledons</taxon>
        <taxon>Gunneridae</taxon>
        <taxon>Pentapetalae</taxon>
        <taxon>rosids</taxon>
        <taxon>fabids</taxon>
        <taxon>Fagales</taxon>
        <taxon>Fagaceae</taxon>
        <taxon>Fagus</taxon>
    </lineage>
</organism>
<evidence type="ECO:0000256" key="1">
    <source>
        <dbReference type="SAM" id="MobiDB-lite"/>
    </source>
</evidence>
<feature type="domain" description="Reverse transcriptase zinc-binding" evidence="2">
    <location>
        <begin position="402"/>
        <end position="486"/>
    </location>
</feature>
<accession>A0A2N9I9R9</accession>
<dbReference type="InterPro" id="IPR044680">
    <property type="entry name" value="EX1/2"/>
</dbReference>
<feature type="compositionally biased region" description="Acidic residues" evidence="1">
    <location>
        <begin position="710"/>
        <end position="737"/>
    </location>
</feature>
<feature type="region of interest" description="Disordered" evidence="1">
    <location>
        <begin position="692"/>
        <end position="737"/>
    </location>
</feature>
<reference evidence="3" key="1">
    <citation type="submission" date="2018-02" db="EMBL/GenBank/DDBJ databases">
        <authorList>
            <person name="Cohen D.B."/>
            <person name="Kent A.D."/>
        </authorList>
    </citation>
    <scope>NUCLEOTIDE SEQUENCE</scope>
</reference>
<dbReference type="EMBL" id="OIVN01005157">
    <property type="protein sequence ID" value="SPD21158.1"/>
    <property type="molecule type" value="Genomic_DNA"/>
</dbReference>
<feature type="compositionally biased region" description="Acidic residues" evidence="1">
    <location>
        <begin position="692"/>
        <end position="702"/>
    </location>
</feature>
<dbReference type="InterPro" id="IPR026960">
    <property type="entry name" value="RVT-Znf"/>
</dbReference>
<name>A0A2N9I9R9_FAGSY</name>
<dbReference type="PANTHER" id="PTHR33917:SF3">
    <property type="entry name" value="PROTEIN EXECUTER 1, CHLOROPLASTIC"/>
    <property type="match status" value="1"/>
</dbReference>